<dbReference type="SUPFAM" id="SSF142823">
    <property type="entry name" value="ComB-like"/>
    <property type="match status" value="1"/>
</dbReference>
<dbReference type="RefSeq" id="WP_160030241.1">
    <property type="nucleotide sequence ID" value="NZ_CP041764.1"/>
</dbReference>
<evidence type="ECO:0000256" key="7">
    <source>
        <dbReference type="ARBA" id="ARBA00033711"/>
    </source>
</evidence>
<evidence type="ECO:0000313" key="9">
    <source>
        <dbReference type="Proteomes" id="UP000430368"/>
    </source>
</evidence>
<keyword evidence="5" id="KW-0378">Hydrolase</keyword>
<name>A0ABX6GPZ1_9GAMM</name>
<gene>
    <name evidence="8" type="ORF">FO014_16080</name>
</gene>
<comment type="catalytic activity">
    <reaction evidence="7">
        <text>(2R)-O-phospho-3-sulfolactate + H2O = (2R)-3-sulfolactate + phosphate</text>
        <dbReference type="Rhea" id="RHEA:23416"/>
        <dbReference type="ChEBI" id="CHEBI:15377"/>
        <dbReference type="ChEBI" id="CHEBI:15597"/>
        <dbReference type="ChEBI" id="CHEBI:43474"/>
        <dbReference type="ChEBI" id="CHEBI:58738"/>
        <dbReference type="EC" id="3.1.3.71"/>
    </reaction>
</comment>
<reference evidence="8 9" key="1">
    <citation type="submission" date="2019-07" db="EMBL/GenBank/DDBJ databases">
        <title>Serratia dokdonensis sp. nov., an elicitor of systemic resistance in Nicotiana Tabacum.</title>
        <authorList>
            <person name="Son J.-S."/>
            <person name="Hwang Y.-J."/>
            <person name="Lee S.-Y."/>
            <person name="Ghim S.-Y."/>
        </authorList>
    </citation>
    <scope>NUCLEOTIDE SEQUENCE [LARGE SCALE GENOMIC DNA]</scope>
    <source>
        <strain evidence="8 9">KUDC3025</strain>
    </source>
</reference>
<dbReference type="Pfam" id="PF04029">
    <property type="entry name" value="2-ph_phosp"/>
    <property type="match status" value="1"/>
</dbReference>
<dbReference type="PANTHER" id="PTHR37311:SF1">
    <property type="entry name" value="2-PHOSPHOSULFOLACTATE PHOSPHATASE-RELATED"/>
    <property type="match status" value="1"/>
</dbReference>
<keyword evidence="6" id="KW-0460">Magnesium</keyword>
<evidence type="ECO:0000256" key="2">
    <source>
        <dbReference type="ARBA" id="ARBA00009997"/>
    </source>
</evidence>
<protein>
    <recommendedName>
        <fullName evidence="4">Probable 2-phosphosulfolactate phosphatase</fullName>
        <ecNumber evidence="3">3.1.3.71</ecNumber>
    </recommendedName>
</protein>
<dbReference type="Proteomes" id="UP000430368">
    <property type="component" value="Chromosome"/>
</dbReference>
<dbReference type="Gene3D" id="3.90.1560.10">
    <property type="entry name" value="ComB-like"/>
    <property type="match status" value="1"/>
</dbReference>
<dbReference type="InterPro" id="IPR005238">
    <property type="entry name" value="ComB-like"/>
</dbReference>
<dbReference type="PANTHER" id="PTHR37311">
    <property type="entry name" value="2-PHOSPHOSULFOLACTATE PHOSPHATASE-RELATED"/>
    <property type="match status" value="1"/>
</dbReference>
<accession>A0ABX6GPZ1</accession>
<keyword evidence="9" id="KW-1185">Reference proteome</keyword>
<organism evidence="8 9">
    <name type="scientific">Serratia rhizosphaerae</name>
    <dbReference type="NCBI Taxonomy" id="2597702"/>
    <lineage>
        <taxon>Bacteria</taxon>
        <taxon>Pseudomonadati</taxon>
        <taxon>Pseudomonadota</taxon>
        <taxon>Gammaproteobacteria</taxon>
        <taxon>Enterobacterales</taxon>
        <taxon>Yersiniaceae</taxon>
        <taxon>Serratia</taxon>
    </lineage>
</organism>
<comment type="cofactor">
    <cofactor evidence="1">
        <name>Mg(2+)</name>
        <dbReference type="ChEBI" id="CHEBI:18420"/>
    </cofactor>
</comment>
<comment type="similarity">
    <text evidence="2">Belongs to the ComB family.</text>
</comment>
<dbReference type="InterPro" id="IPR036702">
    <property type="entry name" value="ComB-like_sf"/>
</dbReference>
<evidence type="ECO:0000256" key="3">
    <source>
        <dbReference type="ARBA" id="ARBA00012953"/>
    </source>
</evidence>
<dbReference type="EMBL" id="CP041764">
    <property type="protein sequence ID" value="QHA88356.1"/>
    <property type="molecule type" value="Genomic_DNA"/>
</dbReference>
<evidence type="ECO:0000313" key="8">
    <source>
        <dbReference type="EMBL" id="QHA88356.1"/>
    </source>
</evidence>
<evidence type="ECO:0000256" key="5">
    <source>
        <dbReference type="ARBA" id="ARBA00022801"/>
    </source>
</evidence>
<evidence type="ECO:0000256" key="6">
    <source>
        <dbReference type="ARBA" id="ARBA00022842"/>
    </source>
</evidence>
<evidence type="ECO:0000256" key="1">
    <source>
        <dbReference type="ARBA" id="ARBA00001946"/>
    </source>
</evidence>
<proteinExistence type="inferred from homology"/>
<evidence type="ECO:0000256" key="4">
    <source>
        <dbReference type="ARBA" id="ARBA00021948"/>
    </source>
</evidence>
<dbReference type="EC" id="3.1.3.71" evidence="3"/>
<sequence>MVWYAQERFSVRLEWGIEAVEQLGQTADCIIIVDVMSFSTCISLAVDNGARVYPYPWKDESAIAYGSEKGAIVASTERRLKSNGYSLSPCSLKDIEQGARLVLPSPNGSAISFRAKDSGAAVFSGCFRNMAATARACRHFRRILVIPCGERWPNGTLRPAVEDLVAAGGIISYLAEKTWSPEARAATSAYHQNSPYGLSTLGECASALELAEKGFAEDVVLCLNVNVSELACRLQRDAYIAV</sequence>